<evidence type="ECO:0000313" key="2">
    <source>
        <dbReference type="Proteomes" id="UP000712600"/>
    </source>
</evidence>
<dbReference type="AlphaFoldDB" id="A0A8S9QLC8"/>
<organism evidence="1 2">
    <name type="scientific">Brassica cretica</name>
    <name type="common">Mustard</name>
    <dbReference type="NCBI Taxonomy" id="69181"/>
    <lineage>
        <taxon>Eukaryota</taxon>
        <taxon>Viridiplantae</taxon>
        <taxon>Streptophyta</taxon>
        <taxon>Embryophyta</taxon>
        <taxon>Tracheophyta</taxon>
        <taxon>Spermatophyta</taxon>
        <taxon>Magnoliopsida</taxon>
        <taxon>eudicotyledons</taxon>
        <taxon>Gunneridae</taxon>
        <taxon>Pentapetalae</taxon>
        <taxon>rosids</taxon>
        <taxon>malvids</taxon>
        <taxon>Brassicales</taxon>
        <taxon>Brassicaceae</taxon>
        <taxon>Brassiceae</taxon>
        <taxon>Brassica</taxon>
    </lineage>
</organism>
<dbReference type="Proteomes" id="UP000712600">
    <property type="component" value="Unassembled WGS sequence"/>
</dbReference>
<gene>
    <name evidence="1" type="ORF">F2Q69_00022219</name>
</gene>
<protein>
    <submittedName>
        <fullName evidence="1">Uncharacterized protein</fullName>
    </submittedName>
</protein>
<name>A0A8S9QLC8_BRACR</name>
<comment type="caution">
    <text evidence="1">The sequence shown here is derived from an EMBL/GenBank/DDBJ whole genome shotgun (WGS) entry which is preliminary data.</text>
</comment>
<accession>A0A8S9QLC8</accession>
<proteinExistence type="predicted"/>
<dbReference type="EMBL" id="QGKX02001290">
    <property type="protein sequence ID" value="KAF3541491.1"/>
    <property type="molecule type" value="Genomic_DNA"/>
</dbReference>
<reference evidence="1" key="1">
    <citation type="submission" date="2019-12" db="EMBL/GenBank/DDBJ databases">
        <title>Genome sequencing and annotation of Brassica cretica.</title>
        <authorList>
            <person name="Studholme D.J."/>
            <person name="Sarris P."/>
        </authorList>
    </citation>
    <scope>NUCLEOTIDE SEQUENCE</scope>
    <source>
        <strain evidence="1">PFS-109/04</strain>
        <tissue evidence="1">Leaf</tissue>
    </source>
</reference>
<evidence type="ECO:0000313" key="1">
    <source>
        <dbReference type="EMBL" id="KAF3541491.1"/>
    </source>
</evidence>
<sequence length="102" mass="11654">MYADVTKPDMMTTLTTEVRAIATLSWHNFVLSSGYFSHEGLTSSRFLSFFVVDFLSQRQSVLLPQLTWMPDLDILVPSWLSDTAPRLRGDLMLKSLVSYSFQ</sequence>